<dbReference type="OrthoDB" id="35959at10239"/>
<protein>
    <submittedName>
        <fullName evidence="1">Uncharacterized protein</fullName>
    </submittedName>
</protein>
<gene>
    <name evidence="1" type="ORF">ADP64_000020</name>
</gene>
<dbReference type="Proteomes" id="UP000201646">
    <property type="component" value="Segment"/>
</dbReference>
<dbReference type="EMBL" id="KT321316">
    <property type="protein sequence ID" value="ALA45450.1"/>
    <property type="molecule type" value="Genomic_DNA"/>
</dbReference>
<proteinExistence type="predicted"/>
<keyword evidence="2" id="KW-1185">Reference proteome</keyword>
<dbReference type="KEGG" id="vg:26798903"/>
<evidence type="ECO:0000313" key="1">
    <source>
        <dbReference type="EMBL" id="ALA45450.1"/>
    </source>
</evidence>
<accession>A0A0K2FHL1</accession>
<organism evidence="1 2">
    <name type="scientific">Achromobacter phage phiAxp-2</name>
    <dbReference type="NCBI Taxonomy" id="1664246"/>
    <lineage>
        <taxon>Viruses</taxon>
        <taxon>Duplodnaviria</taxon>
        <taxon>Heunggongvirae</taxon>
        <taxon>Uroviricota</taxon>
        <taxon>Caudoviricetes</taxon>
        <taxon>Casjensviridae</taxon>
        <taxon>Fengtaivirus</taxon>
        <taxon>Fengtaivirus Axp2</taxon>
    </lineage>
</organism>
<dbReference type="GeneID" id="26798903"/>
<dbReference type="RefSeq" id="YP_009226438.1">
    <property type="nucleotide sequence ID" value="NC_029106.1"/>
</dbReference>
<sequence>MNWRSIKRQARQQVDATMRLPCWRVSIGGSVTLTYARLTVARTNVTNDFAGELESLGYAERANVSPKLIVMRDRVPDPAVGDLFLFEEDEAYGVEDVRPPDDITVTLDCYRALPRQLYDSLDALDPVERGKIVFPVPEAP</sequence>
<name>A0A0K2FHL1_9CAUD</name>
<evidence type="ECO:0000313" key="2">
    <source>
        <dbReference type="Proteomes" id="UP000201646"/>
    </source>
</evidence>
<reference evidence="1" key="1">
    <citation type="submission" date="2015-09" db="EMBL/GenBank/DDBJ databases">
        <authorList>
            <person name="Zhao X."/>
        </authorList>
    </citation>
    <scope>NUCLEOTIDE SEQUENCE</scope>
</reference>